<dbReference type="Gene3D" id="1.20.1280.50">
    <property type="match status" value="1"/>
</dbReference>
<evidence type="ECO:0000313" key="4">
    <source>
        <dbReference type="Proteomes" id="UP000244336"/>
    </source>
</evidence>
<reference evidence="3 4" key="1">
    <citation type="submission" date="2018-04" db="EMBL/GenBank/DDBJ databases">
        <title>WGS assembly of Panicum hallii var. hallii HAL2.</title>
        <authorList>
            <person name="Lovell J."/>
            <person name="Jenkins J."/>
            <person name="Lowry D."/>
            <person name="Mamidi S."/>
            <person name="Sreedasyam A."/>
            <person name="Weng X."/>
            <person name="Barry K."/>
            <person name="Bonette J."/>
            <person name="Campitelli B."/>
            <person name="Daum C."/>
            <person name="Gordon S."/>
            <person name="Gould B."/>
            <person name="Lipzen A."/>
            <person name="MacQueen A."/>
            <person name="Palacio-Mejia J."/>
            <person name="Plott C."/>
            <person name="Shakirov E."/>
            <person name="Shu S."/>
            <person name="Yoshinaga Y."/>
            <person name="Zane M."/>
            <person name="Rokhsar D."/>
            <person name="Grimwood J."/>
            <person name="Schmutz J."/>
            <person name="Juenger T."/>
        </authorList>
    </citation>
    <scope>NUCLEOTIDE SEQUENCE [LARGE SCALE GENOMIC DNA]</scope>
    <source>
        <strain evidence="4">cv. HAL2</strain>
    </source>
</reference>
<name>A0A2T7EJA5_9POAL</name>
<proteinExistence type="predicted"/>
<dbReference type="PANTHER" id="PTHR33207">
    <property type="entry name" value="F-BOX DOMAIN CONTAINING PROTEIN-RELATED"/>
    <property type="match status" value="1"/>
</dbReference>
<organism evidence="3 4">
    <name type="scientific">Panicum hallii var. hallii</name>
    <dbReference type="NCBI Taxonomy" id="1504633"/>
    <lineage>
        <taxon>Eukaryota</taxon>
        <taxon>Viridiplantae</taxon>
        <taxon>Streptophyta</taxon>
        <taxon>Embryophyta</taxon>
        <taxon>Tracheophyta</taxon>
        <taxon>Spermatophyta</taxon>
        <taxon>Magnoliopsida</taxon>
        <taxon>Liliopsida</taxon>
        <taxon>Poales</taxon>
        <taxon>Poaceae</taxon>
        <taxon>PACMAD clade</taxon>
        <taxon>Panicoideae</taxon>
        <taxon>Panicodae</taxon>
        <taxon>Paniceae</taxon>
        <taxon>Panicinae</taxon>
        <taxon>Panicum</taxon>
        <taxon>Panicum sect. Panicum</taxon>
    </lineage>
</organism>
<evidence type="ECO:0000313" key="3">
    <source>
        <dbReference type="EMBL" id="PUZ67900.1"/>
    </source>
</evidence>
<dbReference type="EMBL" id="CM009751">
    <property type="protein sequence ID" value="PUZ67900.1"/>
    <property type="molecule type" value="Genomic_DNA"/>
</dbReference>
<feature type="domain" description="F-box" evidence="2">
    <location>
        <begin position="41"/>
        <end position="89"/>
    </location>
</feature>
<evidence type="ECO:0000259" key="2">
    <source>
        <dbReference type="PROSITE" id="PS50181"/>
    </source>
</evidence>
<dbReference type="Proteomes" id="UP000244336">
    <property type="component" value="Chromosome 3"/>
</dbReference>
<protein>
    <recommendedName>
        <fullName evidence="2">F-box domain-containing protein</fullName>
    </recommendedName>
</protein>
<dbReference type="OrthoDB" id="692925at2759"/>
<dbReference type="Gramene" id="PUZ67900">
    <property type="protein sequence ID" value="PUZ67900"/>
    <property type="gene ID" value="GQ55_3G471500"/>
</dbReference>
<keyword evidence="4" id="KW-1185">Reference proteome</keyword>
<feature type="region of interest" description="Disordered" evidence="1">
    <location>
        <begin position="1"/>
        <end position="41"/>
    </location>
</feature>
<dbReference type="AlphaFoldDB" id="A0A2T7EJA5"/>
<dbReference type="InterPro" id="IPR036047">
    <property type="entry name" value="F-box-like_dom_sf"/>
</dbReference>
<dbReference type="SUPFAM" id="SSF81383">
    <property type="entry name" value="F-box domain"/>
    <property type="match status" value="1"/>
</dbReference>
<gene>
    <name evidence="3" type="ORF">GQ55_3G471500</name>
</gene>
<accession>A0A2T7EJA5</accession>
<dbReference type="InterPro" id="IPR001810">
    <property type="entry name" value="F-box_dom"/>
</dbReference>
<sequence>MQIQLSKRAPPRDVRASDPSPMEQERRRQRRRITAAAEEEPRSVHDVPDELLRLILLLLDSPIWLVRAACACRRWRCAVADGGRTFLRLAGSFHPPAVVGHYHVRSCRPFAFVPSPALPIDGGRFSLDFIPAIKDWKVADCHGGLVLLRKLGGSLANLIIVCDPLTRRYQGIRHPSEKQLDQAYAAGAFLLDGEDGSISISNFRVLHCFHQGLRASVFVFVSTADGAGWRFLRQSTDAALAGSTDLSIWAWRPVKILDKSSLEFSDVDLPIRIDRSKLPRGSAFTVVHGAGPNPTSPPTTWIIHVHGDALEFFRLVRGGGAWVLEHSIPQLSEATRGLPGCHKVLKWRAVDVIAGGTGIAVVSARDSYKRGWLFSVDMGTKELQVVPEDRIKAYHRTTRTFTYTLPWPRSVLACLPP</sequence>
<evidence type="ECO:0000256" key="1">
    <source>
        <dbReference type="SAM" id="MobiDB-lite"/>
    </source>
</evidence>
<dbReference type="Pfam" id="PF12937">
    <property type="entry name" value="F-box-like"/>
    <property type="match status" value="1"/>
</dbReference>
<dbReference type="PROSITE" id="PS50181">
    <property type="entry name" value="FBOX"/>
    <property type="match status" value="1"/>
</dbReference>